<dbReference type="EMBL" id="LFVU01000002">
    <property type="protein sequence ID" value="KMT23146.1"/>
    <property type="molecule type" value="Genomic_DNA"/>
</dbReference>
<keyword evidence="3" id="KW-1185">Reference proteome</keyword>
<sequence>MKSIELFFELMDYEFLILVAQRKNIKINGFMNIKKAPKSLIRNVIKMNFSNKKKFQELLYEIFNEKSQKYKGKSLEEFLSELYLSSCKNKYGMFETFAIFMNLFPEDAERLCEKISINIESGKHIFSGLLVNDGDITEENCLSIVEKYLNIEDEISFLENNVESIEEHLLKLGRISEYTRVRSIIKDKSIVDICRELGDLSESFDESLLWLAFISLNIDYIKGDQNKVGFFNKLLFNILQRINKDLLMFNGEKIDCLEGECLNKNNEIALLNKNINSLKEEISRFEMILKGYEENIKSLEYKIMKNESFNLNEYNPDIIIITNYVPDRIMDSIGNYKIIPPDFIETFSNYFSNFKGVVFIDRGSIDSTKNLLILEDYLIALKLKKITIFSKSIEELTQNIIISKFTMEG</sequence>
<keyword evidence="1" id="KW-0175">Coiled coil</keyword>
<evidence type="ECO:0000313" key="3">
    <source>
        <dbReference type="Proteomes" id="UP000036756"/>
    </source>
</evidence>
<comment type="caution">
    <text evidence="2">The sequence shown here is derived from an EMBL/GenBank/DDBJ whole genome shotgun (WGS) entry which is preliminary data.</text>
</comment>
<dbReference type="STRING" id="1121307.CLCY_6c00270"/>
<evidence type="ECO:0000313" key="2">
    <source>
        <dbReference type="EMBL" id="KMT23146.1"/>
    </source>
</evidence>
<evidence type="ECO:0000256" key="1">
    <source>
        <dbReference type="SAM" id="Coils"/>
    </source>
</evidence>
<accession>A0A0J8G6B2</accession>
<feature type="coiled-coil region" evidence="1">
    <location>
        <begin position="254"/>
        <end position="302"/>
    </location>
</feature>
<gene>
    <name evidence="2" type="ORF">CLCY_6c00270</name>
</gene>
<proteinExistence type="predicted"/>
<dbReference type="RefSeq" id="WP_048569232.1">
    <property type="nucleotide sequence ID" value="NZ_LFVU01000002.1"/>
</dbReference>
<dbReference type="PATRIC" id="fig|1121307.3.peg.2156"/>
<protein>
    <submittedName>
        <fullName evidence="2">Uncharacterized protein</fullName>
    </submittedName>
</protein>
<organism evidence="2 3">
    <name type="scientific">Clostridium cylindrosporum DSM 605</name>
    <dbReference type="NCBI Taxonomy" id="1121307"/>
    <lineage>
        <taxon>Bacteria</taxon>
        <taxon>Bacillati</taxon>
        <taxon>Bacillota</taxon>
        <taxon>Clostridia</taxon>
        <taxon>Eubacteriales</taxon>
        <taxon>Clostridiaceae</taxon>
        <taxon>Clostridium</taxon>
    </lineage>
</organism>
<dbReference type="AlphaFoldDB" id="A0A0J8G6B2"/>
<name>A0A0J8G6B2_CLOCY</name>
<dbReference type="Proteomes" id="UP000036756">
    <property type="component" value="Unassembled WGS sequence"/>
</dbReference>
<dbReference type="OrthoDB" id="1950921at2"/>
<reference evidence="2 3" key="1">
    <citation type="submission" date="2015-06" db="EMBL/GenBank/DDBJ databases">
        <title>Draft genome sequence of the purine-degrading Clostridium cylindrosporum HC-1 (DSM 605).</title>
        <authorList>
            <person name="Poehlein A."/>
            <person name="Schiel-Bengelsdorf B."/>
            <person name="Bengelsdorf F."/>
            <person name="Daniel R."/>
            <person name="Duerre P."/>
        </authorList>
    </citation>
    <scope>NUCLEOTIDE SEQUENCE [LARGE SCALE GENOMIC DNA]</scope>
    <source>
        <strain evidence="2 3">DSM 605</strain>
    </source>
</reference>